<dbReference type="EMBL" id="CM020618">
    <property type="protein sequence ID" value="KAK1859422.1"/>
    <property type="molecule type" value="Genomic_DNA"/>
</dbReference>
<organism evidence="1 2">
    <name type="scientific">Pyropia yezoensis</name>
    <name type="common">Susabi-nori</name>
    <name type="synonym">Porphyra yezoensis</name>
    <dbReference type="NCBI Taxonomy" id="2788"/>
    <lineage>
        <taxon>Eukaryota</taxon>
        <taxon>Rhodophyta</taxon>
        <taxon>Bangiophyceae</taxon>
        <taxon>Bangiales</taxon>
        <taxon>Bangiaceae</taxon>
        <taxon>Pyropia</taxon>
    </lineage>
</organism>
<name>A0ACC3BPJ8_PYRYE</name>
<keyword evidence="2" id="KW-1185">Reference proteome</keyword>
<evidence type="ECO:0000313" key="2">
    <source>
        <dbReference type="Proteomes" id="UP000798662"/>
    </source>
</evidence>
<accession>A0ACC3BPJ8</accession>
<proteinExistence type="predicted"/>
<sequence length="925" mass="90900">MADRAAARAAAATDAHAEPAAARSAGGRSPRPRRPAAADRDGERTGCGGDARGGGSGHATPAVGATGATTPADPLAPPASGRQRSPSRPRGGGGGGGGGGGSSPRRSASPFRRPHRRRRPPSTPRRRRVGSGGSGGGSSGGSGGGHSGGRGGGRAASAPPAGHGRDGGGGRAVTDPVAGATAGVARRLPDCLRATQGGGGVGAEGQIGRKGDGESARRWRSERRRGGGGGDDGDGGVGGGENDDDRDGDGGGGGGGDGGGGGSGDGGGGGWGADKGCADGSGSDSDVRVGEWEDPPDGWGTGGAPPPPPSPAFPAASGHRHSRASGGTAAAGNGGAGGGDGGDVDGGRRVGDPSQASSRRPSTLRFWEVVAGGRRRRRTATRVELLDAVHDAVRTGLCGHCGGSGGGGGGGGSTDSGCEGDGGGLPPPRPGGGVTATAWAGWAGVARRRARRPGGRTRAVPPPADGRHPPHNLLQLRDLRQVDPAFVAKPALWVRRNALILSLGGVRALILHDRLFLFDPDAPAVGGAYRVVAARLAGLVTGAATTAGGGGDGGDDGGYGGDGGGGGGGGVAGTPFEFLALEGLLIAAVVSLERSFGAVEPGLVDTLAALAEDLSVGRLEELRAAEQRLVTFQGGARSARRVLVDALGDDPALAAMYLTDGARHPGRRRNPLDHGEAEALLEAYLQLVDDLATRASLLLRAIDDTETLIVIHLDILQNHLLLVALLISMASTVLAAGSTVTALFGMNLALPPAMATLPSSATYFWGVLAGLVGGMAAAFAGLLGCGHAAGLLPRTPHRHRREAPLAHLAAKARAWPRARRAELARRAAAAAGDALDGAGDALDGAGDALDGAGAGLNGLNGAGDALGAAGDALGAAGDALGALRKWAANQSLDGCARTRAYLPIASASAVTVQRTSDVDGLTHTR</sequence>
<protein>
    <submittedName>
        <fullName evidence="1">Uncharacterized protein</fullName>
    </submittedName>
</protein>
<reference evidence="1" key="1">
    <citation type="submission" date="2019-11" db="EMBL/GenBank/DDBJ databases">
        <title>Nori genome reveals adaptations in red seaweeds to the harsh intertidal environment.</title>
        <authorList>
            <person name="Wang D."/>
            <person name="Mao Y."/>
        </authorList>
    </citation>
    <scope>NUCLEOTIDE SEQUENCE</scope>
    <source>
        <tissue evidence="1">Gametophyte</tissue>
    </source>
</reference>
<comment type="caution">
    <text evidence="1">The sequence shown here is derived from an EMBL/GenBank/DDBJ whole genome shotgun (WGS) entry which is preliminary data.</text>
</comment>
<dbReference type="Proteomes" id="UP000798662">
    <property type="component" value="Chromosome 1"/>
</dbReference>
<gene>
    <name evidence="1" type="ORF">I4F81_002018</name>
</gene>
<evidence type="ECO:0000313" key="1">
    <source>
        <dbReference type="EMBL" id="KAK1859422.1"/>
    </source>
</evidence>